<organism evidence="1 2">
    <name type="scientific">Pseudobutyrivibrio ruminis</name>
    <dbReference type="NCBI Taxonomy" id="46206"/>
    <lineage>
        <taxon>Bacteria</taxon>
        <taxon>Bacillati</taxon>
        <taxon>Bacillota</taxon>
        <taxon>Clostridia</taxon>
        <taxon>Lachnospirales</taxon>
        <taxon>Lachnospiraceae</taxon>
        <taxon>Pseudobutyrivibrio</taxon>
    </lineage>
</organism>
<proteinExistence type="predicted"/>
<sequence>MKAWEHFKTITHHRHLVMKGCFAVGLYKQGLLHDLSKYSPVEFLVGAKYYQGDKSPNNAEREDKGVSLAWLHHKGRNKHHFEYWIDYALDGKSGMAGMKMPVNYVVEMYCDRVAACKNYQKDAYTDASALEYYNKGKAKYLMHEETARLLEDMLTHLANEGEAATNEYIRKNILHNK</sequence>
<reference evidence="1" key="1">
    <citation type="submission" date="2019-04" db="EMBL/GenBank/DDBJ databases">
        <title>Evolution of Biomass-Degrading Anaerobic Consortia Revealed by Metagenomics.</title>
        <authorList>
            <person name="Peng X."/>
        </authorList>
    </citation>
    <scope>NUCLEOTIDE SEQUENCE</scope>
    <source>
        <strain evidence="1">SIG311</strain>
    </source>
</reference>
<evidence type="ECO:0000313" key="2">
    <source>
        <dbReference type="Proteomes" id="UP000766246"/>
    </source>
</evidence>
<gene>
    <name evidence="1" type="ORF">E7272_05565</name>
</gene>
<dbReference type="AlphaFoldDB" id="A0A927UBX3"/>
<dbReference type="Proteomes" id="UP000766246">
    <property type="component" value="Unassembled WGS sequence"/>
</dbReference>
<dbReference type="Pfam" id="PF18907">
    <property type="entry name" value="DUF5662"/>
    <property type="match status" value="1"/>
</dbReference>
<evidence type="ECO:0000313" key="1">
    <source>
        <dbReference type="EMBL" id="MBE5919298.1"/>
    </source>
</evidence>
<dbReference type="InterPro" id="IPR043721">
    <property type="entry name" value="DUF5662"/>
</dbReference>
<dbReference type="EMBL" id="SVER01000011">
    <property type="protein sequence ID" value="MBE5919298.1"/>
    <property type="molecule type" value="Genomic_DNA"/>
</dbReference>
<name>A0A927UBX3_9FIRM</name>
<comment type="caution">
    <text evidence="1">The sequence shown here is derived from an EMBL/GenBank/DDBJ whole genome shotgun (WGS) entry which is preliminary data.</text>
</comment>
<protein>
    <submittedName>
        <fullName evidence="1">Catalase</fullName>
    </submittedName>
</protein>
<accession>A0A927UBX3</accession>